<organism evidence="1">
    <name type="scientific">marine sediment metagenome</name>
    <dbReference type="NCBI Taxonomy" id="412755"/>
    <lineage>
        <taxon>unclassified sequences</taxon>
        <taxon>metagenomes</taxon>
        <taxon>ecological metagenomes</taxon>
    </lineage>
</organism>
<proteinExistence type="predicted"/>
<accession>A0A0F9FW50</accession>
<name>A0A0F9FW50_9ZZZZ</name>
<evidence type="ECO:0000313" key="1">
    <source>
        <dbReference type="EMBL" id="KKL55352.1"/>
    </source>
</evidence>
<dbReference type="AlphaFoldDB" id="A0A0F9FW50"/>
<reference evidence="1" key="1">
    <citation type="journal article" date="2015" name="Nature">
        <title>Complex archaea that bridge the gap between prokaryotes and eukaryotes.</title>
        <authorList>
            <person name="Spang A."/>
            <person name="Saw J.H."/>
            <person name="Jorgensen S.L."/>
            <person name="Zaremba-Niedzwiedzka K."/>
            <person name="Martijn J."/>
            <person name="Lind A.E."/>
            <person name="van Eijk R."/>
            <person name="Schleper C."/>
            <person name="Guy L."/>
            <person name="Ettema T.J."/>
        </authorList>
    </citation>
    <scope>NUCLEOTIDE SEQUENCE</scope>
</reference>
<comment type="caution">
    <text evidence="1">The sequence shown here is derived from an EMBL/GenBank/DDBJ whole genome shotgun (WGS) entry which is preliminary data.</text>
</comment>
<dbReference type="EMBL" id="LAZR01030868">
    <property type="protein sequence ID" value="KKL55352.1"/>
    <property type="molecule type" value="Genomic_DNA"/>
</dbReference>
<sequence length="99" mass="10778">MIIDEDGLWISAPIILPHGATVTACIVEGNAGATSASFSFFRVEHSTQNAYLLAQASVGTEDTSITTPVIDNEIQSYCISVWTLDTADEIYYARIKYTL</sequence>
<protein>
    <submittedName>
        <fullName evidence="1">Uncharacterized protein</fullName>
    </submittedName>
</protein>
<gene>
    <name evidence="1" type="ORF">LCGC14_2256240</name>
</gene>